<dbReference type="OrthoDB" id="664875at2759"/>
<name>A0A2I0B6C8_9ASPA</name>
<evidence type="ECO:0000256" key="3">
    <source>
        <dbReference type="ARBA" id="ARBA00023163"/>
    </source>
</evidence>
<evidence type="ECO:0000256" key="2">
    <source>
        <dbReference type="ARBA" id="ARBA00023125"/>
    </source>
</evidence>
<protein>
    <submittedName>
        <fullName evidence="6">Light-inducible protein CPRF2</fullName>
    </submittedName>
</protein>
<dbReference type="STRING" id="1088818.A0A2I0B6C8"/>
<dbReference type="Proteomes" id="UP000236161">
    <property type="component" value="Unassembled WGS sequence"/>
</dbReference>
<evidence type="ECO:0000256" key="5">
    <source>
        <dbReference type="SAM" id="MobiDB-lite"/>
    </source>
</evidence>
<keyword evidence="1" id="KW-0805">Transcription regulation</keyword>
<accession>A0A2I0B6C8</accession>
<keyword evidence="4" id="KW-0539">Nucleus</keyword>
<organism evidence="6 7">
    <name type="scientific">Apostasia shenzhenica</name>
    <dbReference type="NCBI Taxonomy" id="1088818"/>
    <lineage>
        <taxon>Eukaryota</taxon>
        <taxon>Viridiplantae</taxon>
        <taxon>Streptophyta</taxon>
        <taxon>Embryophyta</taxon>
        <taxon>Tracheophyta</taxon>
        <taxon>Spermatophyta</taxon>
        <taxon>Magnoliopsida</taxon>
        <taxon>Liliopsida</taxon>
        <taxon>Asparagales</taxon>
        <taxon>Orchidaceae</taxon>
        <taxon>Apostasioideae</taxon>
        <taxon>Apostasia</taxon>
    </lineage>
</organism>
<reference evidence="6 7" key="1">
    <citation type="journal article" date="2017" name="Nature">
        <title>The Apostasia genome and the evolution of orchids.</title>
        <authorList>
            <person name="Zhang G.Q."/>
            <person name="Liu K.W."/>
            <person name="Li Z."/>
            <person name="Lohaus R."/>
            <person name="Hsiao Y.Y."/>
            <person name="Niu S.C."/>
            <person name="Wang J.Y."/>
            <person name="Lin Y.C."/>
            <person name="Xu Q."/>
            <person name="Chen L.J."/>
            <person name="Yoshida K."/>
            <person name="Fujiwara S."/>
            <person name="Wang Z.W."/>
            <person name="Zhang Y.Q."/>
            <person name="Mitsuda N."/>
            <person name="Wang M."/>
            <person name="Liu G.H."/>
            <person name="Pecoraro L."/>
            <person name="Huang H.X."/>
            <person name="Xiao X.J."/>
            <person name="Lin M."/>
            <person name="Wu X.Y."/>
            <person name="Wu W.L."/>
            <person name="Chen Y.Y."/>
            <person name="Chang S.B."/>
            <person name="Sakamoto S."/>
            <person name="Ohme-Takagi M."/>
            <person name="Yagi M."/>
            <person name="Zeng S.J."/>
            <person name="Shen C.Y."/>
            <person name="Yeh C.M."/>
            <person name="Luo Y.B."/>
            <person name="Tsai W.C."/>
            <person name="Van de Peer Y."/>
            <person name="Liu Z.J."/>
        </authorList>
    </citation>
    <scope>NUCLEOTIDE SEQUENCE [LARGE SCALE GENOMIC DNA]</scope>
    <source>
        <strain evidence="7">cv. Shenzhen</strain>
        <tissue evidence="6">Stem</tissue>
    </source>
</reference>
<dbReference type="AlphaFoldDB" id="A0A2I0B6C8"/>
<sequence length="207" mass="21606">MERVFSVEEMQDPFWAPSPAASGVSITGIGGGGGSVQPSAMNRSASMWFFEKFLEEEAAAVSEASSAPAVADPNQGSNGIHLPNRDPKPGPSSHAPFPLMVRPSVRKDGGGGGEDEVVEIKGPHPPAASQLLLTEPSASDPEEYAAFLKQKLDLYCAAVAKSWGSGVIPQDSPLVESMSLLSDSSQLGSEAPHKGMLAGLIFYIPVM</sequence>
<keyword evidence="2" id="KW-0238">DNA-binding</keyword>
<evidence type="ECO:0000256" key="4">
    <source>
        <dbReference type="ARBA" id="ARBA00023242"/>
    </source>
</evidence>
<evidence type="ECO:0000313" key="6">
    <source>
        <dbReference type="EMBL" id="PKA63321.1"/>
    </source>
</evidence>
<proteinExistence type="predicted"/>
<keyword evidence="7" id="KW-1185">Reference proteome</keyword>
<dbReference type="EMBL" id="KZ451908">
    <property type="protein sequence ID" value="PKA63321.1"/>
    <property type="molecule type" value="Genomic_DNA"/>
</dbReference>
<evidence type="ECO:0000313" key="7">
    <source>
        <dbReference type="Proteomes" id="UP000236161"/>
    </source>
</evidence>
<dbReference type="PANTHER" id="PTHR46408:SF10">
    <property type="entry name" value="BASIC LEUCINE ZIPPER 63"/>
    <property type="match status" value="1"/>
</dbReference>
<feature type="region of interest" description="Disordered" evidence="5">
    <location>
        <begin position="64"/>
        <end position="114"/>
    </location>
</feature>
<dbReference type="GO" id="GO:0003677">
    <property type="term" value="F:DNA binding"/>
    <property type="evidence" value="ECO:0007669"/>
    <property type="project" value="UniProtKB-KW"/>
</dbReference>
<dbReference type="PANTHER" id="PTHR46408">
    <property type="entry name" value="BASIC LEUCINE ZIPPER 63"/>
    <property type="match status" value="1"/>
</dbReference>
<evidence type="ECO:0000256" key="1">
    <source>
        <dbReference type="ARBA" id="ARBA00023015"/>
    </source>
</evidence>
<keyword evidence="3" id="KW-0804">Transcription</keyword>
<gene>
    <name evidence="6" type="primary">CPRF2</name>
    <name evidence="6" type="ORF">AXF42_Ash005216</name>
</gene>